<evidence type="ECO:0000313" key="3">
    <source>
        <dbReference type="Proteomes" id="UP000440367"/>
    </source>
</evidence>
<evidence type="ECO:0000313" key="4">
    <source>
        <dbReference type="Proteomes" id="UP000460718"/>
    </source>
</evidence>
<evidence type="ECO:0000313" key="2">
    <source>
        <dbReference type="EMBL" id="KAE9157691.1"/>
    </source>
</evidence>
<sequence>MLQCALSWLAGGSYHHVRVITGVSISNFYRIIYRVMFAINDTEKLAPRFPRSHDEMKDAAAGFRSISNCGVIEDCIGVIGCVQFASLGKVSVVESYHSFPVTIKNTDLTSKRALTTFHDLQPSR</sequence>
<name>A0A6A3V106_9STRA</name>
<gene>
    <name evidence="2" type="ORF">PF002_g33315</name>
    <name evidence="1" type="ORF">PF011_g32821</name>
</gene>
<reference evidence="2 3" key="1">
    <citation type="submission" date="2018-08" db="EMBL/GenBank/DDBJ databases">
        <title>Genomic investigation of the strawberry pathogen Phytophthora fragariae indicates pathogenicity is determined by transcriptional variation in three key races.</title>
        <authorList>
            <person name="Adams T.M."/>
            <person name="Armitage A.D."/>
            <person name="Sobczyk M.K."/>
            <person name="Bates H.J."/>
            <person name="Dunwell J.M."/>
            <person name="Nellist C.F."/>
            <person name="Harrison R.J."/>
        </authorList>
    </citation>
    <scope>NUCLEOTIDE SEQUENCE [LARGE SCALE GENOMIC DNA]</scope>
    <source>
        <strain evidence="2 3">BC-1</strain>
        <strain evidence="1 4">SCRP245</strain>
    </source>
</reference>
<dbReference type="Proteomes" id="UP000460718">
    <property type="component" value="Unassembled WGS sequence"/>
</dbReference>
<dbReference type="AlphaFoldDB" id="A0A6A3V106"/>
<dbReference type="EMBL" id="QXFW01011319">
    <property type="protein sequence ID" value="KAE8952012.1"/>
    <property type="molecule type" value="Genomic_DNA"/>
</dbReference>
<comment type="caution">
    <text evidence="2">The sequence shown here is derived from an EMBL/GenBank/DDBJ whole genome shotgun (WGS) entry which is preliminary data.</text>
</comment>
<organism evidence="2 3">
    <name type="scientific">Phytophthora fragariae</name>
    <dbReference type="NCBI Taxonomy" id="53985"/>
    <lineage>
        <taxon>Eukaryota</taxon>
        <taxon>Sar</taxon>
        <taxon>Stramenopiles</taxon>
        <taxon>Oomycota</taxon>
        <taxon>Peronosporomycetes</taxon>
        <taxon>Peronosporales</taxon>
        <taxon>Peronosporaceae</taxon>
        <taxon>Phytophthora</taxon>
    </lineage>
</organism>
<protein>
    <recommendedName>
        <fullName evidence="5">DDE Tnp4 domain-containing protein</fullName>
    </recommendedName>
</protein>
<evidence type="ECO:0000313" key="1">
    <source>
        <dbReference type="EMBL" id="KAE8952012.1"/>
    </source>
</evidence>
<evidence type="ECO:0008006" key="5">
    <source>
        <dbReference type="Google" id="ProtNLM"/>
    </source>
</evidence>
<accession>A0A6A3V106</accession>
<dbReference type="EMBL" id="QXGD01009694">
    <property type="protein sequence ID" value="KAE9157691.1"/>
    <property type="molecule type" value="Genomic_DNA"/>
</dbReference>
<dbReference type="Proteomes" id="UP000440367">
    <property type="component" value="Unassembled WGS sequence"/>
</dbReference>
<proteinExistence type="predicted"/>